<feature type="signal peptide" evidence="1">
    <location>
        <begin position="1"/>
        <end position="26"/>
    </location>
</feature>
<protein>
    <recommendedName>
        <fullName evidence="4">Transmembrane protein</fullName>
    </recommendedName>
</protein>
<dbReference type="AlphaFoldDB" id="A0A8J2PAP3"/>
<comment type="caution">
    <text evidence="2">The sequence shown here is derived from an EMBL/GenBank/DDBJ whole genome shotgun (WGS) entry which is preliminary data.</text>
</comment>
<reference evidence="2" key="1">
    <citation type="submission" date="2021-06" db="EMBL/GenBank/DDBJ databases">
        <authorList>
            <person name="Hodson N. C."/>
            <person name="Mongue J. A."/>
            <person name="Jaron S. K."/>
        </authorList>
    </citation>
    <scope>NUCLEOTIDE SEQUENCE</scope>
</reference>
<keyword evidence="1" id="KW-0732">Signal</keyword>
<evidence type="ECO:0000313" key="2">
    <source>
        <dbReference type="EMBL" id="CAG7729771.1"/>
    </source>
</evidence>
<feature type="chain" id="PRO_5035147259" description="Transmembrane protein" evidence="1">
    <location>
        <begin position="27"/>
        <end position="61"/>
    </location>
</feature>
<dbReference type="EMBL" id="CAJVCH010183921">
    <property type="protein sequence ID" value="CAG7729771.1"/>
    <property type="molecule type" value="Genomic_DNA"/>
</dbReference>
<sequence length="61" mass="6359">MCNTSVRKTGSTGLALLLALLHVLTALTVSHGSSALLVAADIPMGFHDSGDNDNEIEEDVH</sequence>
<organism evidence="2 3">
    <name type="scientific">Allacma fusca</name>
    <dbReference type="NCBI Taxonomy" id="39272"/>
    <lineage>
        <taxon>Eukaryota</taxon>
        <taxon>Metazoa</taxon>
        <taxon>Ecdysozoa</taxon>
        <taxon>Arthropoda</taxon>
        <taxon>Hexapoda</taxon>
        <taxon>Collembola</taxon>
        <taxon>Symphypleona</taxon>
        <taxon>Sminthuridae</taxon>
        <taxon>Allacma</taxon>
    </lineage>
</organism>
<name>A0A8J2PAP3_9HEXA</name>
<proteinExistence type="predicted"/>
<accession>A0A8J2PAP3</accession>
<dbReference type="Proteomes" id="UP000708208">
    <property type="component" value="Unassembled WGS sequence"/>
</dbReference>
<feature type="non-terminal residue" evidence="2">
    <location>
        <position position="61"/>
    </location>
</feature>
<evidence type="ECO:0000256" key="1">
    <source>
        <dbReference type="SAM" id="SignalP"/>
    </source>
</evidence>
<evidence type="ECO:0000313" key="3">
    <source>
        <dbReference type="Proteomes" id="UP000708208"/>
    </source>
</evidence>
<keyword evidence="3" id="KW-1185">Reference proteome</keyword>
<gene>
    <name evidence="2" type="ORF">AFUS01_LOCUS18463</name>
</gene>
<evidence type="ECO:0008006" key="4">
    <source>
        <dbReference type="Google" id="ProtNLM"/>
    </source>
</evidence>